<dbReference type="Pfam" id="PF14344">
    <property type="entry name" value="DUF4397"/>
    <property type="match status" value="1"/>
</dbReference>
<dbReference type="PRINTS" id="PR01217">
    <property type="entry name" value="PRICHEXTENSN"/>
</dbReference>
<gene>
    <name evidence="3" type="ORF">L0N08_02135</name>
</gene>
<proteinExistence type="predicted"/>
<feature type="region of interest" description="Disordered" evidence="1">
    <location>
        <begin position="19"/>
        <end position="191"/>
    </location>
</feature>
<evidence type="ECO:0000313" key="4">
    <source>
        <dbReference type="Proteomes" id="UP001299608"/>
    </source>
</evidence>
<evidence type="ECO:0000259" key="2">
    <source>
        <dbReference type="Pfam" id="PF14344"/>
    </source>
</evidence>
<evidence type="ECO:0000256" key="1">
    <source>
        <dbReference type="SAM" id="MobiDB-lite"/>
    </source>
</evidence>
<dbReference type="EMBL" id="JAKNGE010000002">
    <property type="protein sequence ID" value="MCG4744205.1"/>
    <property type="molecule type" value="Genomic_DNA"/>
</dbReference>
<feature type="compositionally biased region" description="Pro residues" evidence="1">
    <location>
        <begin position="110"/>
        <end position="157"/>
    </location>
</feature>
<dbReference type="InterPro" id="IPR025510">
    <property type="entry name" value="DUF4397"/>
</dbReference>
<reference evidence="3" key="1">
    <citation type="submission" date="2022-01" db="EMBL/GenBank/DDBJ databases">
        <title>Collection of gut derived symbiotic bacterial strains cultured from healthy donors.</title>
        <authorList>
            <person name="Lin H."/>
            <person name="Kohout C."/>
            <person name="Waligurski E."/>
            <person name="Pamer E.G."/>
        </authorList>
    </citation>
    <scope>NUCLEOTIDE SEQUENCE</scope>
    <source>
        <strain evidence="3">DFI.6.55</strain>
    </source>
</reference>
<comment type="caution">
    <text evidence="3">The sequence shown here is derived from an EMBL/GenBank/DDBJ whole genome shotgun (WGS) entry which is preliminary data.</text>
</comment>
<sequence>MKGYCMYYDEYYPSMPEDIYPYPAAGSELQPDDLQTDETMPDDLQADELQPDDLSPDMGYSEDWVNSQEYDPIIPYEDNQEDDQAFGNPMTGRTAQPMQDQPAMFRPDRPVPPLPDRPVPPIPDRPNPPGRPDRPNPPGRPDRPNPPGRPDRPNPPGRPDRPIPPRPIPPRPVPPRPIPPRPVPPRPIPPRPVPPRPIPPRPIPPVLNPDWSWNWGFILPGTVFPISIARVRFYNAALRGPVQIYVNNRLVVSNLGFMDFTRFYNVAPGRYRITIYSGNNMRTPIVDTWMSFQRNTSTTVTLAGSGSNFWLQTTVQ</sequence>
<organism evidence="3 4">
    <name type="scientific">Enterocloster aldenensis</name>
    <dbReference type="NCBI Taxonomy" id="358742"/>
    <lineage>
        <taxon>Bacteria</taxon>
        <taxon>Bacillati</taxon>
        <taxon>Bacillota</taxon>
        <taxon>Clostridia</taxon>
        <taxon>Lachnospirales</taxon>
        <taxon>Lachnospiraceae</taxon>
        <taxon>Enterocloster</taxon>
    </lineage>
</organism>
<protein>
    <submittedName>
        <fullName evidence="3">DUF4397 domain-containing protein</fullName>
    </submittedName>
</protein>
<name>A0AAW5BQ78_9FIRM</name>
<dbReference type="RefSeq" id="WP_235844940.1">
    <property type="nucleotide sequence ID" value="NZ_JAAITT010000001.1"/>
</dbReference>
<feature type="compositionally biased region" description="Acidic residues" evidence="1">
    <location>
        <begin position="30"/>
        <end position="55"/>
    </location>
</feature>
<accession>A0AAW5BQ78</accession>
<dbReference type="Proteomes" id="UP001299608">
    <property type="component" value="Unassembled WGS sequence"/>
</dbReference>
<feature type="compositionally biased region" description="Pro residues" evidence="1">
    <location>
        <begin position="164"/>
        <end position="191"/>
    </location>
</feature>
<dbReference type="AlphaFoldDB" id="A0AAW5BQ78"/>
<evidence type="ECO:0000313" key="3">
    <source>
        <dbReference type="EMBL" id="MCG4744205.1"/>
    </source>
</evidence>
<feature type="domain" description="DUF4397" evidence="2">
    <location>
        <begin position="229"/>
        <end position="309"/>
    </location>
</feature>